<gene>
    <name evidence="2" type="ORF">GCHA_0297</name>
</gene>
<dbReference type="InterPro" id="IPR011856">
    <property type="entry name" value="tRNA_endonuc-like_dom_sf"/>
</dbReference>
<keyword evidence="2" id="KW-0540">Nuclease</keyword>
<dbReference type="Gene3D" id="3.40.1350.10">
    <property type="match status" value="1"/>
</dbReference>
<dbReference type="EMBL" id="BAEM01000006">
    <property type="protein sequence ID" value="GAC08262.1"/>
    <property type="molecule type" value="Genomic_DNA"/>
</dbReference>
<dbReference type="GO" id="GO:0004519">
    <property type="term" value="F:endonuclease activity"/>
    <property type="evidence" value="ECO:0007669"/>
    <property type="project" value="UniProtKB-KW"/>
</dbReference>
<feature type="domain" description="TnsA endonuclease N-terminal" evidence="1">
    <location>
        <begin position="72"/>
        <end position="167"/>
    </location>
</feature>
<evidence type="ECO:0000259" key="1">
    <source>
        <dbReference type="Pfam" id="PF08722"/>
    </source>
</evidence>
<reference evidence="2 3" key="1">
    <citation type="journal article" date="2017" name="Antonie Van Leeuwenhoek">
        <title>Rhizobium rhizosphaerae sp. nov., a novel species isolated from rice rhizosphere.</title>
        <authorList>
            <person name="Zhao J.J."/>
            <person name="Zhang J."/>
            <person name="Zhang R.J."/>
            <person name="Zhang C.W."/>
            <person name="Yin H.Q."/>
            <person name="Zhang X.X."/>
        </authorList>
    </citation>
    <scope>NUCLEOTIDE SEQUENCE [LARGE SCALE GENOMIC DNA]</scope>
    <source>
        <strain evidence="2 3">S18K6</strain>
    </source>
</reference>
<proteinExistence type="predicted"/>
<dbReference type="InterPro" id="IPR011335">
    <property type="entry name" value="Restrct_endonuc-II-like"/>
</dbReference>
<name>A0AAV3UT42_9ALTE</name>
<dbReference type="InterPro" id="IPR014833">
    <property type="entry name" value="TnsA_N"/>
</dbReference>
<dbReference type="Proteomes" id="UP000006320">
    <property type="component" value="Unassembled WGS sequence"/>
</dbReference>
<keyword evidence="2" id="KW-0378">Hydrolase</keyword>
<evidence type="ECO:0000313" key="3">
    <source>
        <dbReference type="Proteomes" id="UP000006320"/>
    </source>
</evidence>
<dbReference type="GO" id="GO:0003676">
    <property type="term" value="F:nucleic acid binding"/>
    <property type="evidence" value="ECO:0007669"/>
    <property type="project" value="InterPro"/>
</dbReference>
<dbReference type="SUPFAM" id="SSF52980">
    <property type="entry name" value="Restriction endonuclease-like"/>
    <property type="match status" value="1"/>
</dbReference>
<keyword evidence="2" id="KW-0255">Endonuclease</keyword>
<organism evidence="2 3">
    <name type="scientific">Paraglaciecola chathamensis S18K6</name>
    <dbReference type="NCBI Taxonomy" id="1127672"/>
    <lineage>
        <taxon>Bacteria</taxon>
        <taxon>Pseudomonadati</taxon>
        <taxon>Pseudomonadota</taxon>
        <taxon>Gammaproteobacteria</taxon>
        <taxon>Alteromonadales</taxon>
        <taxon>Alteromonadaceae</taxon>
        <taxon>Paraglaciecola</taxon>
    </lineage>
</organism>
<accession>A0AAV3UT42</accession>
<dbReference type="RefSeq" id="WP_007984259.1">
    <property type="nucleotide sequence ID" value="NZ_BAEM01000006.1"/>
</dbReference>
<evidence type="ECO:0000313" key="2">
    <source>
        <dbReference type="EMBL" id="GAC08262.1"/>
    </source>
</evidence>
<protein>
    <submittedName>
        <fullName evidence="2">TnsA endonuclease</fullName>
    </submittedName>
</protein>
<sequence length="274" mass="31767">MAKRKLETFADYNRALKNKYGIGEYESYKPWLRVQDVTSKGVRSQIPGIKSKRKHHFMSLIETELFYLAEFSDSVVDIREQFPLLPINFSIKIAKSLDIKHPAHPVSKEPIIITTDLLLTRKINNVIVYEAFSVKPEDDSGDHRVIEKVEIERLWWELLGVKFHYYTGNHVTAIQSKNIKWATHSIRSDIPTFSDDYISASLQFVPIGKVFIKDICNDFIKYLEIKPENALELLRSLIGYRYVSVNLCRQLERDDIIEIYSKANFDLGIAHGNS</sequence>
<comment type="caution">
    <text evidence="2">The sequence shown here is derived from an EMBL/GenBank/DDBJ whole genome shotgun (WGS) entry which is preliminary data.</text>
</comment>
<dbReference type="CDD" id="cd22362">
    <property type="entry name" value="TnsA_endonuclease-like"/>
    <property type="match status" value="1"/>
</dbReference>
<dbReference type="AlphaFoldDB" id="A0AAV3UT42"/>
<dbReference type="Pfam" id="PF08722">
    <property type="entry name" value="Tn7_TnsA-like_N"/>
    <property type="match status" value="1"/>
</dbReference>